<dbReference type="RefSeq" id="WP_019102598.1">
    <property type="nucleotide sequence ID" value="NZ_AP019312.1"/>
</dbReference>
<dbReference type="InterPro" id="IPR007803">
    <property type="entry name" value="Asp/Arg/Pro-Hydrxlase"/>
</dbReference>
<evidence type="ECO:0000313" key="7">
    <source>
        <dbReference type="Proteomes" id="UP000664349"/>
    </source>
</evidence>
<dbReference type="Proteomes" id="UP000664349">
    <property type="component" value="Unassembled WGS sequence"/>
</dbReference>
<organism evidence="6 7">
    <name type="scientific">Chromobacterium haemolyticum</name>
    <dbReference type="NCBI Taxonomy" id="394935"/>
    <lineage>
        <taxon>Bacteria</taxon>
        <taxon>Pseudomonadati</taxon>
        <taxon>Pseudomonadota</taxon>
        <taxon>Betaproteobacteria</taxon>
        <taxon>Neisseriales</taxon>
        <taxon>Chromobacteriaceae</taxon>
        <taxon>Chromobacterium</taxon>
    </lineage>
</organism>
<evidence type="ECO:0000313" key="6">
    <source>
        <dbReference type="EMBL" id="MBO0415674.1"/>
    </source>
</evidence>
<keyword evidence="7" id="KW-1185">Reference proteome</keyword>
<evidence type="ECO:0000256" key="4">
    <source>
        <dbReference type="SAM" id="Phobius"/>
    </source>
</evidence>
<dbReference type="PANTHER" id="PTHR46332">
    <property type="entry name" value="ASPARTATE BETA-HYDROXYLASE DOMAIN-CONTAINING PROTEIN 2"/>
    <property type="match status" value="1"/>
</dbReference>
<dbReference type="PANTHER" id="PTHR46332:SF5">
    <property type="entry name" value="ASPARTATE BETA-HYDROXYLASE DOMAIN CONTAINING 2"/>
    <property type="match status" value="1"/>
</dbReference>
<proteinExistence type="inferred from homology"/>
<feature type="domain" description="Aspartyl/asparaginy/proline hydroxylase" evidence="5">
    <location>
        <begin position="72"/>
        <end position="225"/>
    </location>
</feature>
<feature type="transmembrane region" description="Helical" evidence="4">
    <location>
        <begin position="282"/>
        <end position="301"/>
    </location>
</feature>
<dbReference type="Pfam" id="PF05118">
    <property type="entry name" value="Asp_Arg_Hydrox"/>
    <property type="match status" value="1"/>
</dbReference>
<gene>
    <name evidence="6" type="ORF">J1C50_09120</name>
</gene>
<dbReference type="EMBL" id="JAFLRD010000006">
    <property type="protein sequence ID" value="MBO0415674.1"/>
    <property type="molecule type" value="Genomic_DNA"/>
</dbReference>
<dbReference type="InterPro" id="IPR027443">
    <property type="entry name" value="IPNS-like_sf"/>
</dbReference>
<evidence type="ECO:0000256" key="1">
    <source>
        <dbReference type="ARBA" id="ARBA00007730"/>
    </source>
</evidence>
<feature type="transmembrane region" description="Helical" evidence="4">
    <location>
        <begin position="6"/>
        <end position="21"/>
    </location>
</feature>
<dbReference type="Gene3D" id="2.60.120.330">
    <property type="entry name" value="B-lactam Antibiotic, Isopenicillin N Synthase, Chain"/>
    <property type="match status" value="1"/>
</dbReference>
<dbReference type="GeneID" id="58560074"/>
<evidence type="ECO:0000256" key="3">
    <source>
        <dbReference type="ARBA" id="ARBA00023002"/>
    </source>
</evidence>
<keyword evidence="2" id="KW-0223">Dioxygenase</keyword>
<keyword evidence="4" id="KW-1133">Transmembrane helix</keyword>
<keyword evidence="3" id="KW-0560">Oxidoreductase</keyword>
<name>A0ABS3GL66_9NEIS</name>
<accession>A0ABS3GL66</accession>
<keyword evidence="4" id="KW-0472">Membrane</keyword>
<sequence length="302" mass="34835">MPYIKLSILLLFALCTIYIHYRGRQRLGFWRQLTDHSTFMAPINCFCYLFSTLPARPYLPLQRFPELQALNDNWQRIRAEALALSDDGAIKASDRYDDLGFNSFFKTGWKRFYLKWYDQPHPSAAKLCPYTTALLQSIPSVKAAMFASLPPGSRLVRHRDPFAGSVRFHLGLSTPQNEACYIEVDGERYSWRDGEAVMFDETYLHHAENATTEQRIILFCDIERPMRFQLAAWGNRLISRLLLGAASSPNQDGDRTGALNRLFRYVQAVRLFGKRIKAQSRLGYYALKWLLFGGLLLGWLLS</sequence>
<dbReference type="SUPFAM" id="SSF51197">
    <property type="entry name" value="Clavaminate synthase-like"/>
    <property type="match status" value="1"/>
</dbReference>
<dbReference type="InterPro" id="IPR051821">
    <property type="entry name" value="Asp/Asn_beta-hydroxylase"/>
</dbReference>
<keyword evidence="4" id="KW-0812">Transmembrane</keyword>
<reference evidence="6 7" key="1">
    <citation type="submission" date="2021-03" db="EMBL/GenBank/DDBJ databases">
        <title>First Case of infection caused by Chromobacterium haemolyticum derived from water in China.</title>
        <authorList>
            <person name="Chen J."/>
            <person name="Liu C."/>
        </authorList>
    </citation>
    <scope>NUCLEOTIDE SEQUENCE [LARGE SCALE GENOMIC DNA]</scope>
    <source>
        <strain evidence="6 7">WJ-5</strain>
    </source>
</reference>
<evidence type="ECO:0000256" key="2">
    <source>
        <dbReference type="ARBA" id="ARBA00022964"/>
    </source>
</evidence>
<evidence type="ECO:0000259" key="5">
    <source>
        <dbReference type="Pfam" id="PF05118"/>
    </source>
</evidence>
<comment type="similarity">
    <text evidence="1">Belongs to the aspartyl/asparaginyl beta-hydroxylase family.</text>
</comment>
<comment type="caution">
    <text evidence="6">The sequence shown here is derived from an EMBL/GenBank/DDBJ whole genome shotgun (WGS) entry which is preliminary data.</text>
</comment>
<protein>
    <submittedName>
        <fullName evidence="6">Aspartyl/asparaginyl beta-hydroxylase domain-containing protein</fullName>
    </submittedName>
</protein>